<reference evidence="2 3" key="1">
    <citation type="submission" date="2008-12" db="EMBL/GenBank/DDBJ databases">
        <authorList>
            <person name="Fulton L."/>
            <person name="Clifton S."/>
            <person name="Fulton B."/>
            <person name="Xu J."/>
            <person name="Minx P."/>
            <person name="Pepin K.H."/>
            <person name="Johnson M."/>
            <person name="Bhonagiri V."/>
            <person name="Nash W.E."/>
            <person name="Mardis E.R."/>
            <person name="Wilson R.K."/>
        </authorList>
    </citation>
    <scope>NUCLEOTIDE SEQUENCE [LARGE SCALE GENOMIC DNA]</scope>
    <source>
        <strain evidence="2 3">DSM 12042</strain>
    </source>
</reference>
<dbReference type="AlphaFoldDB" id="B9YA35"/>
<evidence type="ECO:0000313" key="3">
    <source>
        <dbReference type="Proteomes" id="UP000005950"/>
    </source>
</evidence>
<sequence length="44" mass="4728">MQAGLSSLKAGLKTIITILISFGGIILIIKRKNGLMSLTLLWIS</sequence>
<comment type="caution">
    <text evidence="2">The sequence shown here is derived from an EMBL/GenBank/DDBJ whole genome shotgun (WGS) entry which is preliminary data.</text>
</comment>
<gene>
    <name evidence="2" type="ORF">HOLDEFILI_02692</name>
</gene>
<dbReference type="Proteomes" id="UP000005950">
    <property type="component" value="Unassembled WGS sequence"/>
</dbReference>
<name>B9YA35_9FIRM</name>
<keyword evidence="1" id="KW-0812">Transmembrane</keyword>
<proteinExistence type="predicted"/>
<organism evidence="2 3">
    <name type="scientific">Holdemania filiformis DSM 12042</name>
    <dbReference type="NCBI Taxonomy" id="545696"/>
    <lineage>
        <taxon>Bacteria</taxon>
        <taxon>Bacillati</taxon>
        <taxon>Bacillota</taxon>
        <taxon>Erysipelotrichia</taxon>
        <taxon>Erysipelotrichales</taxon>
        <taxon>Erysipelotrichaceae</taxon>
        <taxon>Holdemania</taxon>
    </lineage>
</organism>
<accession>B9YA35</accession>
<reference evidence="2 3" key="2">
    <citation type="submission" date="2009-02" db="EMBL/GenBank/DDBJ databases">
        <title>Draft genome sequence of Holdemania filiformis DSM 12042.</title>
        <authorList>
            <person name="Sudarsanam P."/>
            <person name="Ley R."/>
            <person name="Guruge J."/>
            <person name="Turnbaugh P.J."/>
            <person name="Mahowald M."/>
            <person name="Liep D."/>
            <person name="Gordon J."/>
        </authorList>
    </citation>
    <scope>NUCLEOTIDE SEQUENCE [LARGE SCALE GENOMIC DNA]</scope>
    <source>
        <strain evidence="2 3">DSM 12042</strain>
    </source>
</reference>
<feature type="transmembrane region" description="Helical" evidence="1">
    <location>
        <begin position="12"/>
        <end position="29"/>
    </location>
</feature>
<keyword evidence="1" id="KW-0472">Membrane</keyword>
<protein>
    <submittedName>
        <fullName evidence="2">Uncharacterized protein</fullName>
    </submittedName>
</protein>
<keyword evidence="1" id="KW-1133">Transmembrane helix</keyword>
<dbReference type="HOGENOM" id="CLU_3217213_0_0_9"/>
<evidence type="ECO:0000256" key="1">
    <source>
        <dbReference type="SAM" id="Phobius"/>
    </source>
</evidence>
<dbReference type="EMBL" id="ACCF01000163">
    <property type="protein sequence ID" value="EEF67157.1"/>
    <property type="molecule type" value="Genomic_DNA"/>
</dbReference>
<evidence type="ECO:0000313" key="2">
    <source>
        <dbReference type="EMBL" id="EEF67157.1"/>
    </source>
</evidence>